<name>A0A415MT80_9FIRM</name>
<evidence type="ECO:0000313" key="1">
    <source>
        <dbReference type="EMBL" id="RHL84339.1"/>
    </source>
</evidence>
<comment type="caution">
    <text evidence="1">The sequence shown here is derived from an EMBL/GenBank/DDBJ whole genome shotgun (WGS) entry which is preliminary data.</text>
</comment>
<reference evidence="1 2" key="1">
    <citation type="submission" date="2018-08" db="EMBL/GenBank/DDBJ databases">
        <title>A genome reference for cultivated species of the human gut microbiota.</title>
        <authorList>
            <person name="Zou Y."/>
            <person name="Xue W."/>
            <person name="Luo G."/>
        </authorList>
    </citation>
    <scope>NUCLEOTIDE SEQUENCE [LARGE SCALE GENOMIC DNA]</scope>
    <source>
        <strain evidence="1 2">AF36-1BH</strain>
    </source>
</reference>
<evidence type="ECO:0008006" key="3">
    <source>
        <dbReference type="Google" id="ProtNLM"/>
    </source>
</evidence>
<dbReference type="EMBL" id="QRPD01000019">
    <property type="protein sequence ID" value="RHL84339.1"/>
    <property type="molecule type" value="Genomic_DNA"/>
</dbReference>
<sequence>MAGITNVDFSEYEITELGIRISPAQKADILKCVGKLEEELTSKTVQKKCGSKVIKTRTKGTGSGTLKFSAYTPQDMLVDMHGMSRKDLKDGIVAYGQSSLHAVACVTAKILNEDGDVKYKAYPNCTITNGLSRTVDNDTEDVSMLELEIAVMPDEHGEGMYEAVETDLQDATAKTKWMEEFSRELVELSA</sequence>
<proteinExistence type="predicted"/>
<protein>
    <recommendedName>
        <fullName evidence="3">Phage tail protein</fullName>
    </recommendedName>
</protein>
<organism evidence="1 2">
    <name type="scientific">Dorea formicigenerans</name>
    <dbReference type="NCBI Taxonomy" id="39486"/>
    <lineage>
        <taxon>Bacteria</taxon>
        <taxon>Bacillati</taxon>
        <taxon>Bacillota</taxon>
        <taxon>Clostridia</taxon>
        <taxon>Lachnospirales</taxon>
        <taxon>Lachnospiraceae</taxon>
        <taxon>Dorea</taxon>
    </lineage>
</organism>
<accession>A0A415MT80</accession>
<dbReference type="RefSeq" id="WP_118427643.1">
    <property type="nucleotide sequence ID" value="NZ_QRPD01000019.1"/>
</dbReference>
<evidence type="ECO:0000313" key="2">
    <source>
        <dbReference type="Proteomes" id="UP000283325"/>
    </source>
</evidence>
<dbReference type="Proteomes" id="UP000283325">
    <property type="component" value="Unassembled WGS sequence"/>
</dbReference>
<gene>
    <name evidence="1" type="ORF">DWZ98_15625</name>
</gene>
<dbReference type="AlphaFoldDB" id="A0A415MT80"/>